<dbReference type="Proteomes" id="UP000316298">
    <property type="component" value="Unassembled WGS sequence"/>
</dbReference>
<evidence type="ECO:0008006" key="3">
    <source>
        <dbReference type="Google" id="ProtNLM"/>
    </source>
</evidence>
<dbReference type="OrthoDB" id="3211607at2"/>
<proteinExistence type="predicted"/>
<name>A0A542EW63_9ACTN</name>
<evidence type="ECO:0000313" key="2">
    <source>
        <dbReference type="Proteomes" id="UP000316298"/>
    </source>
</evidence>
<accession>A0A542EW63</accession>
<gene>
    <name evidence="1" type="ORF">FB475_3769</name>
</gene>
<evidence type="ECO:0000313" key="1">
    <source>
        <dbReference type="EMBL" id="TQJ19599.1"/>
    </source>
</evidence>
<organism evidence="1 2">
    <name type="scientific">Kribbella jejuensis</name>
    <dbReference type="NCBI Taxonomy" id="236068"/>
    <lineage>
        <taxon>Bacteria</taxon>
        <taxon>Bacillati</taxon>
        <taxon>Actinomycetota</taxon>
        <taxon>Actinomycetes</taxon>
        <taxon>Propionibacteriales</taxon>
        <taxon>Kribbellaceae</taxon>
        <taxon>Kribbella</taxon>
    </lineage>
</organism>
<dbReference type="RefSeq" id="WP_141857512.1">
    <property type="nucleotide sequence ID" value="NZ_BAAAKA010000029.1"/>
</dbReference>
<dbReference type="EMBL" id="VFMM01000001">
    <property type="protein sequence ID" value="TQJ19599.1"/>
    <property type="molecule type" value="Genomic_DNA"/>
</dbReference>
<keyword evidence="2" id="KW-1185">Reference proteome</keyword>
<sequence>MSRRSRHIQSSHAGLLCDGSAALPASANAAPDAIVVPAARPASELQTVISLAARLDVPLVILCSRQAQIEQVVRRVKKTFGAQALVIDVPENYRPPCAPPLTSAERFQEASANRTSDLSAKRNIGLLLGRLRGWHKIMFIDDDIRALKSWDVRRLAGQLDRHPVASMVSRQFPDNSVVCHARRRVGFRQDVFVSGATLGVNLRAPDLSFFADVYNEDWFFFARHAAERALPKIGEVSQLQYDPFADPLRAAREEFGDLLAEGLYAALESGPQGFDDHLVTAMSAGHWKEYKDVRLDTIEQTITRLEQVEHRLLHDEYDRMRTSLLTAQNVAAGISPDLCADFIDSWQQDEKRWQKMYHHLPTGLNDRDALAELQLPNWISCGYGLPTESQADLAPAGAVC</sequence>
<reference evidence="1 2" key="1">
    <citation type="submission" date="2019-06" db="EMBL/GenBank/DDBJ databases">
        <title>Sequencing the genomes of 1000 actinobacteria strains.</title>
        <authorList>
            <person name="Klenk H.-P."/>
        </authorList>
    </citation>
    <scope>NUCLEOTIDE SEQUENCE [LARGE SCALE GENOMIC DNA]</scope>
    <source>
        <strain evidence="1 2">DSM 17305</strain>
    </source>
</reference>
<dbReference type="AlphaFoldDB" id="A0A542EW63"/>
<protein>
    <recommendedName>
        <fullName evidence="3">Glycosyl transferase family 2</fullName>
    </recommendedName>
</protein>
<comment type="caution">
    <text evidence="1">The sequence shown here is derived from an EMBL/GenBank/DDBJ whole genome shotgun (WGS) entry which is preliminary data.</text>
</comment>